<evidence type="ECO:0000256" key="1">
    <source>
        <dbReference type="ARBA" id="ARBA00009477"/>
    </source>
</evidence>
<dbReference type="EMBL" id="DS477352">
    <property type="protein sequence ID" value="EDO25981.1"/>
    <property type="molecule type" value="Genomic_DNA"/>
</dbReference>
<dbReference type="SUPFAM" id="SSF82693">
    <property type="entry name" value="Multidrug efflux transporter AcrB pore domain, PN1, PN2, PC1 and PC2 subdomains"/>
    <property type="match status" value="2"/>
</dbReference>
<dbReference type="Proteomes" id="UP000001593">
    <property type="component" value="Unassembled WGS sequence"/>
</dbReference>
<dbReference type="HOGENOM" id="CLU_456804_0_0_1"/>
<evidence type="ECO:0008006" key="7">
    <source>
        <dbReference type="Google" id="ProtNLM"/>
    </source>
</evidence>
<dbReference type="AlphaFoldDB" id="A7TD72"/>
<comment type="similarity">
    <text evidence="1">Belongs to the membrane fusion protein (MFP) (TC 8.A.1) family.</text>
</comment>
<dbReference type="PANTHER" id="PTHR32063">
    <property type="match status" value="1"/>
</dbReference>
<dbReference type="Pfam" id="PF00873">
    <property type="entry name" value="ACR_tran"/>
    <property type="match status" value="1"/>
</dbReference>
<sequence length="598" mass="66185">MSAGDSTASGEKQPLYWVAPMDPNYRRDKPGKSPMGMDLIPVYEEDQGGGEMGAGTIKISPEVVNNLGVRLGNVTRESLNVSVNTVGYLKYNQDALVHVHPRVEGWIEKAYVKTVGEKVAKGAPLYTLYSPMLVNAQEEFLFALSTGDKRLQAAATARLKAYKMTDGFIETLRKQRKVKQTVEFLSPADGVIDTFNLTEGMFIKPGVTVLSIASLDQMWVDAEVFERQSAWVKEGQPASMTLEAYPGEQWQGEVDYIYPSLSEKTRTLRVRLRFDNPEHRLKPNMFARLHLQGVIIKTSYPGQAPQVVEDQVTYPLTTAMLSVPGAETVRGYSFFGDSYVYVIFDEDTDMYWARSRVLEYLSQVAPSLPEGARPQLGPDATGVGWVYLYALVDKTGQHDLGKLRSLQDWFLKYELQTVPGVSEVATMGGMVKQYQVRVDPDKLRAFGMPLTHIQTAIKRGNQEVGASVIEMAEAEYMVRASGYIRGEEDLRNLPLGVDQQGTPILLQDVADVGIGPQMRRGVTDLNGEGEAVGGVIVMRFGENARSTIDGVKAKLEALKQSLPEGVEVVTVYDRSGLIDRAVENLAFKLLEEFVVVAL</sequence>
<evidence type="ECO:0000259" key="4">
    <source>
        <dbReference type="Pfam" id="PF25919"/>
    </source>
</evidence>
<dbReference type="GO" id="GO:0022857">
    <property type="term" value="F:transmembrane transporter activity"/>
    <property type="evidence" value="ECO:0007669"/>
    <property type="project" value="InterPro"/>
</dbReference>
<dbReference type="InterPro" id="IPR058791">
    <property type="entry name" value="3HB_CusB"/>
</dbReference>
<organism evidence="5 6">
    <name type="scientific">Nematostella vectensis</name>
    <name type="common">Starlet sea anemone</name>
    <dbReference type="NCBI Taxonomy" id="45351"/>
    <lineage>
        <taxon>Eukaryota</taxon>
        <taxon>Metazoa</taxon>
        <taxon>Cnidaria</taxon>
        <taxon>Anthozoa</taxon>
        <taxon>Hexacorallia</taxon>
        <taxon>Actiniaria</taxon>
        <taxon>Edwardsiidae</taxon>
        <taxon>Nematostella</taxon>
    </lineage>
</organism>
<dbReference type="FunFam" id="2.40.30.170:FF:000010">
    <property type="entry name" value="Efflux RND transporter periplasmic adaptor subunit"/>
    <property type="match status" value="1"/>
</dbReference>
<evidence type="ECO:0000313" key="5">
    <source>
        <dbReference type="EMBL" id="EDO25981.1"/>
    </source>
</evidence>
<dbReference type="Gene3D" id="3.30.70.1430">
    <property type="entry name" value="Multidrug efflux transporter AcrB pore domain"/>
    <property type="match status" value="1"/>
</dbReference>
<evidence type="ECO:0000259" key="2">
    <source>
        <dbReference type="Pfam" id="PF19335"/>
    </source>
</evidence>
<reference evidence="5 6" key="1">
    <citation type="journal article" date="2007" name="Science">
        <title>Sea anemone genome reveals ancestral eumetazoan gene repertoire and genomic organization.</title>
        <authorList>
            <person name="Putnam N.H."/>
            <person name="Srivastava M."/>
            <person name="Hellsten U."/>
            <person name="Dirks B."/>
            <person name="Chapman J."/>
            <person name="Salamov A."/>
            <person name="Terry A."/>
            <person name="Shapiro H."/>
            <person name="Lindquist E."/>
            <person name="Kapitonov V.V."/>
            <person name="Jurka J."/>
            <person name="Genikhovich G."/>
            <person name="Grigoriev I.V."/>
            <person name="Lucas S.M."/>
            <person name="Steele R.E."/>
            <person name="Finnerty J.R."/>
            <person name="Technau U."/>
            <person name="Martindale M.Q."/>
            <person name="Rokhsar D.S."/>
        </authorList>
    </citation>
    <scope>NUCLEOTIDE SEQUENCE [LARGE SCALE GENOMIC DNA]</scope>
    <source>
        <strain evidence="6">CH2 X CH6</strain>
    </source>
</reference>
<dbReference type="Gene3D" id="2.40.50.100">
    <property type="match status" value="2"/>
</dbReference>
<dbReference type="Pfam" id="PF25869">
    <property type="entry name" value="3HB_CusB"/>
    <property type="match status" value="1"/>
</dbReference>
<dbReference type="InParanoid" id="A7TD72"/>
<dbReference type="eggNOG" id="ENOG502RHH3">
    <property type="taxonomic scope" value="Eukaryota"/>
</dbReference>
<dbReference type="OMA" id="FILWENI"/>
<dbReference type="SUPFAM" id="SSF111369">
    <property type="entry name" value="HlyD-like secretion proteins"/>
    <property type="match status" value="1"/>
</dbReference>
<dbReference type="GO" id="GO:0016020">
    <property type="term" value="C:membrane"/>
    <property type="evidence" value="ECO:0007669"/>
    <property type="project" value="InterPro"/>
</dbReference>
<dbReference type="SUPFAM" id="SSF82714">
    <property type="entry name" value="Multidrug efflux transporter AcrB TolC docking domain, DN and DC subdomains"/>
    <property type="match status" value="1"/>
</dbReference>
<dbReference type="InterPro" id="IPR058790">
    <property type="entry name" value="BSH_CusB"/>
</dbReference>
<dbReference type="GO" id="GO:0046872">
    <property type="term" value="F:metal ion binding"/>
    <property type="evidence" value="ECO:0007669"/>
    <property type="project" value="InterPro"/>
</dbReference>
<dbReference type="Gene3D" id="3.30.70.1320">
    <property type="entry name" value="Multidrug efflux transporter AcrB pore domain like"/>
    <property type="match status" value="1"/>
</dbReference>
<dbReference type="Gene3D" id="3.30.2090.10">
    <property type="entry name" value="Multidrug efflux transporter AcrB TolC docking domain, DN and DC subdomains"/>
    <property type="match status" value="1"/>
</dbReference>
<accession>A7TD72</accession>
<dbReference type="InterPro" id="IPR001036">
    <property type="entry name" value="Acrflvin-R"/>
</dbReference>
<feature type="domain" description="Heavy metal binding" evidence="2">
    <location>
        <begin position="16"/>
        <end position="42"/>
    </location>
</feature>
<feature type="non-terminal residue" evidence="5">
    <location>
        <position position="598"/>
    </location>
</feature>
<dbReference type="Gene3D" id="1.20.1640.10">
    <property type="entry name" value="Multidrug efflux transporter AcrB transmembrane domain"/>
    <property type="match status" value="1"/>
</dbReference>
<name>A7TD72_NEMVE</name>
<dbReference type="InterPro" id="IPR045800">
    <property type="entry name" value="HMBD"/>
</dbReference>
<dbReference type="InterPro" id="IPR027463">
    <property type="entry name" value="AcrB_DN_DC_subdom"/>
</dbReference>
<protein>
    <recommendedName>
        <fullName evidence="7">Efflux RND transporter periplasmic adaptor subunit</fullName>
    </recommendedName>
</protein>
<evidence type="ECO:0000313" key="6">
    <source>
        <dbReference type="Proteomes" id="UP000001593"/>
    </source>
</evidence>
<feature type="domain" description="CusB-like three alpha-helical bundle" evidence="3">
    <location>
        <begin position="133"/>
        <end position="179"/>
    </location>
</feature>
<keyword evidence="6" id="KW-1185">Reference proteome</keyword>
<feature type="domain" description="CusB-like barrel-sandwich hybrid" evidence="4">
    <location>
        <begin position="97"/>
        <end position="213"/>
    </location>
</feature>
<dbReference type="Gene3D" id="2.40.30.170">
    <property type="match status" value="1"/>
</dbReference>
<proteinExistence type="inferred from homology"/>
<dbReference type="PANTHER" id="PTHR32063:SF19">
    <property type="entry name" value="CATION EFFLUX SYSTEM PROTEIN CUSA"/>
    <property type="match status" value="1"/>
</dbReference>
<dbReference type="Pfam" id="PF19335">
    <property type="entry name" value="HMBD"/>
    <property type="match status" value="1"/>
</dbReference>
<dbReference type="Pfam" id="PF25919">
    <property type="entry name" value="BSH_CusB"/>
    <property type="match status" value="1"/>
</dbReference>
<evidence type="ECO:0000259" key="3">
    <source>
        <dbReference type="Pfam" id="PF25869"/>
    </source>
</evidence>
<gene>
    <name evidence="5" type="ORF">NEMVEDRAFT_v1g225525</name>
</gene>